<reference evidence="1" key="1">
    <citation type="journal article" date="2014" name="Front. Microbiol.">
        <title>High frequency of phylogenetically diverse reductive dehalogenase-homologous genes in deep subseafloor sedimentary metagenomes.</title>
        <authorList>
            <person name="Kawai M."/>
            <person name="Futagami T."/>
            <person name="Toyoda A."/>
            <person name="Takaki Y."/>
            <person name="Nishi S."/>
            <person name="Hori S."/>
            <person name="Arai W."/>
            <person name="Tsubouchi T."/>
            <person name="Morono Y."/>
            <person name="Uchiyama I."/>
            <person name="Ito T."/>
            <person name="Fujiyama A."/>
            <person name="Inagaki F."/>
            <person name="Takami H."/>
        </authorList>
    </citation>
    <scope>NUCLEOTIDE SEQUENCE</scope>
    <source>
        <strain evidence="1">Expedition CK06-06</strain>
    </source>
</reference>
<comment type="caution">
    <text evidence="1">The sequence shown here is derived from an EMBL/GenBank/DDBJ whole genome shotgun (WGS) entry which is preliminary data.</text>
</comment>
<protein>
    <submittedName>
        <fullName evidence="1">Uncharacterized protein</fullName>
    </submittedName>
</protein>
<dbReference type="AlphaFoldDB" id="X0TS64"/>
<dbReference type="Gene3D" id="3.40.50.2020">
    <property type="match status" value="1"/>
</dbReference>
<accession>X0TS64</accession>
<sequence>ELIKPHVDKIVCLNIRSGPFFAVADAYKLWYDLEDEDVIRLLQLSGF</sequence>
<feature type="non-terminal residue" evidence="1">
    <location>
        <position position="1"/>
    </location>
</feature>
<organism evidence="1">
    <name type="scientific">marine sediment metagenome</name>
    <dbReference type="NCBI Taxonomy" id="412755"/>
    <lineage>
        <taxon>unclassified sequences</taxon>
        <taxon>metagenomes</taxon>
        <taxon>ecological metagenomes</taxon>
    </lineage>
</organism>
<dbReference type="EMBL" id="BARS01005805">
    <property type="protein sequence ID" value="GAF78960.1"/>
    <property type="molecule type" value="Genomic_DNA"/>
</dbReference>
<gene>
    <name evidence="1" type="ORF">S01H1_11388</name>
</gene>
<name>X0TS64_9ZZZZ</name>
<proteinExistence type="predicted"/>
<dbReference type="InterPro" id="IPR029057">
    <property type="entry name" value="PRTase-like"/>
</dbReference>
<evidence type="ECO:0000313" key="1">
    <source>
        <dbReference type="EMBL" id="GAF78960.1"/>
    </source>
</evidence>